<keyword evidence="3" id="KW-1185">Reference proteome</keyword>
<dbReference type="GO" id="GO:0006914">
    <property type="term" value="P:autophagy"/>
    <property type="evidence" value="ECO:0007669"/>
    <property type="project" value="TreeGrafter"/>
</dbReference>
<organism evidence="2 3">
    <name type="scientific">Hesseltinella vesiculosa</name>
    <dbReference type="NCBI Taxonomy" id="101127"/>
    <lineage>
        <taxon>Eukaryota</taxon>
        <taxon>Fungi</taxon>
        <taxon>Fungi incertae sedis</taxon>
        <taxon>Mucoromycota</taxon>
        <taxon>Mucoromycotina</taxon>
        <taxon>Mucoromycetes</taxon>
        <taxon>Mucorales</taxon>
        <taxon>Cunninghamellaceae</taxon>
        <taxon>Hesseltinella</taxon>
    </lineage>
</organism>
<dbReference type="GO" id="GO:0005776">
    <property type="term" value="C:autophagosome"/>
    <property type="evidence" value="ECO:0007669"/>
    <property type="project" value="TreeGrafter"/>
</dbReference>
<evidence type="ECO:0000313" key="2">
    <source>
        <dbReference type="EMBL" id="ORX43174.1"/>
    </source>
</evidence>
<name>A0A1X2G2U9_9FUNG</name>
<gene>
    <name evidence="2" type="ORF">DM01DRAFT_84109</name>
</gene>
<dbReference type="GO" id="GO:0005768">
    <property type="term" value="C:endosome"/>
    <property type="evidence" value="ECO:0007669"/>
    <property type="project" value="TreeGrafter"/>
</dbReference>
<comment type="caution">
    <text evidence="2">The sequence shown here is derived from an EMBL/GenBank/DDBJ whole genome shotgun (WGS) entry which is preliminary data.</text>
</comment>
<dbReference type="PANTHER" id="PTHR31855">
    <property type="entry name" value="GUANINE NUCLEOTIDE EXCHANGE C9ORF72"/>
    <property type="match status" value="1"/>
</dbReference>
<feature type="compositionally biased region" description="Polar residues" evidence="1">
    <location>
        <begin position="1"/>
        <end position="32"/>
    </location>
</feature>
<dbReference type="Pfam" id="PF15019">
    <property type="entry name" value="C9orf72-like"/>
    <property type="match status" value="1"/>
</dbReference>
<feature type="region of interest" description="Disordered" evidence="1">
    <location>
        <begin position="1"/>
        <end position="82"/>
    </location>
</feature>
<dbReference type="InterPro" id="IPR027819">
    <property type="entry name" value="C9orf72"/>
</dbReference>
<dbReference type="AlphaFoldDB" id="A0A1X2G2U9"/>
<evidence type="ECO:0000313" key="3">
    <source>
        <dbReference type="Proteomes" id="UP000242146"/>
    </source>
</evidence>
<evidence type="ECO:0000256" key="1">
    <source>
        <dbReference type="SAM" id="MobiDB-lite"/>
    </source>
</evidence>
<dbReference type="STRING" id="101127.A0A1X2G2U9"/>
<dbReference type="GO" id="GO:0006897">
    <property type="term" value="P:endocytosis"/>
    <property type="evidence" value="ECO:0007669"/>
    <property type="project" value="TreeGrafter"/>
</dbReference>
<feature type="compositionally biased region" description="Low complexity" evidence="1">
    <location>
        <begin position="33"/>
        <end position="42"/>
    </location>
</feature>
<reference evidence="2 3" key="1">
    <citation type="submission" date="2016-07" db="EMBL/GenBank/DDBJ databases">
        <title>Pervasive Adenine N6-methylation of Active Genes in Fungi.</title>
        <authorList>
            <consortium name="DOE Joint Genome Institute"/>
            <person name="Mondo S.J."/>
            <person name="Dannebaum R.O."/>
            <person name="Kuo R.C."/>
            <person name="Labutti K."/>
            <person name="Haridas S."/>
            <person name="Kuo A."/>
            <person name="Salamov A."/>
            <person name="Ahrendt S.R."/>
            <person name="Lipzen A."/>
            <person name="Sullivan W."/>
            <person name="Andreopoulos W.B."/>
            <person name="Clum A."/>
            <person name="Lindquist E."/>
            <person name="Daum C."/>
            <person name="Ramamoorthy G.K."/>
            <person name="Gryganskyi A."/>
            <person name="Culley D."/>
            <person name="Magnuson J.K."/>
            <person name="James T.Y."/>
            <person name="O'Malley M.A."/>
            <person name="Stajich J.E."/>
            <person name="Spatafora J.W."/>
            <person name="Visel A."/>
            <person name="Grigoriev I.V."/>
        </authorList>
    </citation>
    <scope>NUCLEOTIDE SEQUENCE [LARGE SCALE GENOMIC DNA]</scope>
    <source>
        <strain evidence="2 3">NRRL 3301</strain>
    </source>
</reference>
<sequence length="423" mass="45609">MSGINASFNKKNARLTPSKSSEAIPSVQPLQVTTTALAGTATVPSTNHKHQTNLDIPPKDQEASTCSAPPSLSSASRTRKPGSFHRHQFIKSPLFQQADKAACVSPGLSPMTLAVIPPTVVDTSIPSLPPPVQDGPSEAIAALQDAANGSVKVKSISNLLGDGTKPSSATIDFHSSDSLMFSTQTATCNTIVPSSTASVATASASSLAISSNAASQLELSMISDSRMFESSFFSAVMFVQWSNVVGPKVKKVWSGDTLDDQLLITIARQVLNGEMGRALADSIEPKWLVLHRQGLVCTSFLFQDPVASSMAALVMVVPVRYLRNFSQYFSILSHRVPNELVAVLVRLKKACRRLNVPLSSAMDYFGHAHLYPFIRSVMDLESVCLPSDSIKVRTLYEQSLVLASTLFRHRYHIPCFPKIPNPQ</sequence>
<proteinExistence type="predicted"/>
<dbReference type="PROSITE" id="PS51835">
    <property type="entry name" value="DENN_C9ORF72"/>
    <property type="match status" value="1"/>
</dbReference>
<dbReference type="EMBL" id="MCGT01000057">
    <property type="protein sequence ID" value="ORX43174.1"/>
    <property type="molecule type" value="Genomic_DNA"/>
</dbReference>
<dbReference type="Proteomes" id="UP000242146">
    <property type="component" value="Unassembled WGS sequence"/>
</dbReference>
<dbReference type="PANTHER" id="PTHR31855:SF2">
    <property type="entry name" value="GUANINE NUCLEOTIDE EXCHANGE FACTOR C9ORF72"/>
    <property type="match status" value="1"/>
</dbReference>
<accession>A0A1X2G2U9</accession>
<dbReference type="OrthoDB" id="10252077at2759"/>
<dbReference type="GO" id="GO:0005085">
    <property type="term" value="F:guanyl-nucleotide exchange factor activity"/>
    <property type="evidence" value="ECO:0007669"/>
    <property type="project" value="InterPro"/>
</dbReference>
<feature type="compositionally biased region" description="Polar residues" evidence="1">
    <location>
        <begin position="63"/>
        <end position="76"/>
    </location>
</feature>
<protein>
    <submittedName>
        <fullName evidence="2">Uncharacterized protein</fullName>
    </submittedName>
</protein>